<dbReference type="Proteomes" id="UP001172159">
    <property type="component" value="Unassembled WGS sequence"/>
</dbReference>
<evidence type="ECO:0000313" key="2">
    <source>
        <dbReference type="Proteomes" id="UP001172159"/>
    </source>
</evidence>
<comment type="caution">
    <text evidence="1">The sequence shown here is derived from an EMBL/GenBank/DDBJ whole genome shotgun (WGS) entry which is preliminary data.</text>
</comment>
<name>A0AA40EXC9_9PEZI</name>
<organism evidence="1 2">
    <name type="scientific">Apiosordaria backusii</name>
    <dbReference type="NCBI Taxonomy" id="314023"/>
    <lineage>
        <taxon>Eukaryota</taxon>
        <taxon>Fungi</taxon>
        <taxon>Dikarya</taxon>
        <taxon>Ascomycota</taxon>
        <taxon>Pezizomycotina</taxon>
        <taxon>Sordariomycetes</taxon>
        <taxon>Sordariomycetidae</taxon>
        <taxon>Sordariales</taxon>
        <taxon>Lasiosphaeriaceae</taxon>
        <taxon>Apiosordaria</taxon>
    </lineage>
</organism>
<proteinExistence type="predicted"/>
<evidence type="ECO:0000313" key="1">
    <source>
        <dbReference type="EMBL" id="KAK0747295.1"/>
    </source>
</evidence>
<accession>A0AA40EXC9</accession>
<dbReference type="EMBL" id="JAUKTV010000001">
    <property type="protein sequence ID" value="KAK0747295.1"/>
    <property type="molecule type" value="Genomic_DNA"/>
</dbReference>
<feature type="non-terminal residue" evidence="1">
    <location>
        <position position="1"/>
    </location>
</feature>
<keyword evidence="2" id="KW-1185">Reference proteome</keyword>
<protein>
    <submittedName>
        <fullName evidence="1">Uncharacterized protein</fullName>
    </submittedName>
</protein>
<gene>
    <name evidence="1" type="ORF">B0T21DRAFT_277431</name>
</gene>
<sequence>KKLRERCRDLLTQYIKERVGISIKPSEVRLLTSRNDGYSWKYLPEAEHLFSKNISDHSIGAYRELCAGLGNTFEAVPSVISSSEISSQHVFPSEPIGEIEVSFSSRIAQLATETQNLRQTLSEVFQQLTTETSLREATEEKLKAVAEENHFLQEQAGECKRKADYLENCALMHAEDIEKVLLLLEGLRTQSNSVRGGSTM</sequence>
<reference evidence="1" key="1">
    <citation type="submission" date="2023-06" db="EMBL/GenBank/DDBJ databases">
        <title>Genome-scale phylogeny and comparative genomics of the fungal order Sordariales.</title>
        <authorList>
            <consortium name="Lawrence Berkeley National Laboratory"/>
            <person name="Hensen N."/>
            <person name="Bonometti L."/>
            <person name="Westerberg I."/>
            <person name="Brannstrom I.O."/>
            <person name="Guillou S."/>
            <person name="Cros-Aarteil S."/>
            <person name="Calhoun S."/>
            <person name="Haridas S."/>
            <person name="Kuo A."/>
            <person name="Mondo S."/>
            <person name="Pangilinan J."/>
            <person name="Riley R."/>
            <person name="Labutti K."/>
            <person name="Andreopoulos B."/>
            <person name="Lipzen A."/>
            <person name="Chen C."/>
            <person name="Yanf M."/>
            <person name="Daum C."/>
            <person name="Ng V."/>
            <person name="Clum A."/>
            <person name="Steindorff A."/>
            <person name="Ohm R."/>
            <person name="Martin F."/>
            <person name="Silar P."/>
            <person name="Natvig D."/>
            <person name="Lalanne C."/>
            <person name="Gautier V."/>
            <person name="Ament-Velasquez S.L."/>
            <person name="Kruys A."/>
            <person name="Hutchinson M.I."/>
            <person name="Powell A.J."/>
            <person name="Barry K."/>
            <person name="Miller A.N."/>
            <person name="Grigoriev I.V."/>
            <person name="Debuchy R."/>
            <person name="Gladieux P."/>
            <person name="Thoren M.H."/>
            <person name="Johannesson H."/>
        </authorList>
    </citation>
    <scope>NUCLEOTIDE SEQUENCE</scope>
    <source>
        <strain evidence="1">CBS 540.89</strain>
    </source>
</reference>
<dbReference type="AlphaFoldDB" id="A0AA40EXC9"/>